<accession>A0A286EG32</accession>
<dbReference type="AlphaFoldDB" id="A0A286EG32"/>
<evidence type="ECO:0000256" key="1">
    <source>
        <dbReference type="SAM" id="MobiDB-lite"/>
    </source>
</evidence>
<organism evidence="2 3">
    <name type="scientific">Alysiella filiformis DSM 16848</name>
    <dbReference type="NCBI Taxonomy" id="1120981"/>
    <lineage>
        <taxon>Bacteria</taxon>
        <taxon>Pseudomonadati</taxon>
        <taxon>Pseudomonadota</taxon>
        <taxon>Betaproteobacteria</taxon>
        <taxon>Neisseriales</taxon>
        <taxon>Neisseriaceae</taxon>
        <taxon>Alysiella</taxon>
    </lineage>
</organism>
<proteinExistence type="predicted"/>
<dbReference type="EMBL" id="OCNF01000019">
    <property type="protein sequence ID" value="SOD69871.1"/>
    <property type="molecule type" value="Genomic_DNA"/>
</dbReference>
<dbReference type="Proteomes" id="UP000219669">
    <property type="component" value="Unassembled WGS sequence"/>
</dbReference>
<feature type="region of interest" description="Disordered" evidence="1">
    <location>
        <begin position="8"/>
        <end position="27"/>
    </location>
</feature>
<evidence type="ECO:0000313" key="3">
    <source>
        <dbReference type="Proteomes" id="UP000219669"/>
    </source>
</evidence>
<name>A0A286EG32_9NEIS</name>
<keyword evidence="3" id="KW-1185">Reference proteome</keyword>
<gene>
    <name evidence="2" type="ORF">SAMN02746062_01871</name>
</gene>
<reference evidence="2 3" key="1">
    <citation type="submission" date="2017-09" db="EMBL/GenBank/DDBJ databases">
        <authorList>
            <person name="Ehlers B."/>
            <person name="Leendertz F.H."/>
        </authorList>
    </citation>
    <scope>NUCLEOTIDE SEQUENCE [LARGE SCALE GENOMIC DNA]</scope>
    <source>
        <strain evidence="2 3">DSM 16848</strain>
    </source>
</reference>
<protein>
    <submittedName>
        <fullName evidence="2">Uncharacterized protein</fullName>
    </submittedName>
</protein>
<sequence>MLLHFKISQNHVKHHHQNPKLSKTYPSSHPIQDLVSGSLFGKIAVLSQQNHQHKYFSN</sequence>
<evidence type="ECO:0000313" key="2">
    <source>
        <dbReference type="EMBL" id="SOD69871.1"/>
    </source>
</evidence>